<dbReference type="RefSeq" id="XP_058342879.1">
    <property type="nucleotide sequence ID" value="XM_058486267.1"/>
</dbReference>
<sequence length="669" mass="76148">MDDSIWNALCKQPTLKASSEKYAQLVHDSTIQLHQSIQSILSALNLRAIGLTKCANFELALHDARVMQQLSPSSALGYLREADIYSEQGQQLQVIDICDKGLSTVDAMDTHYDTLQRAKMDAEQRQNTHIDFISQLPLDIVTTTLIPMFMDRFPLQSDIPCLYLHVSNVWRDRIVQCFDGLSFSVGHHRGYDEDTLSQVIQFAQHTKKLTINRYGHGTWLGDLLSDNDFCSLQALTIYPHLEYENDHSDHFVSSLESISKTLMHLSIELGIGLMLPIAKIMSTFPNLVSLTLPQSRVADLSSLPMTTWPNLKWLDICRAQEPITCDQTIGICRRFPSLNHLGLHPCSDIQAVFIISDYLPSMNSLLINLSDKSLDIIFSNFGPLNETIGITSITVESFVPPNDDTSVDVDSDDTFVDIGSVLKQHRKILEKIVWDMDDESNNRDIYDIQYPRLKKLTLNKSGWWIPRNAPLLEELIMTSEAINNHPAVLDTIPTNLKKLEFRLDEGPELVDPSTIKGYLDRISQHSHHLRHLILHSYTSDSIVNVLDTIYPLKQLERLMINITLHCNTHQMDRFVGQLVRGCPNLTCLVIMCREALPTHSINALKRLKNLKQCTFAMERTNDDGGSFWHALETFTQLKWVSIHPAMVTNIEDITRLKEKRPDMTINVKR</sequence>
<dbReference type="InterPro" id="IPR032675">
    <property type="entry name" value="LRR_dom_sf"/>
</dbReference>
<evidence type="ECO:0008006" key="3">
    <source>
        <dbReference type="Google" id="ProtNLM"/>
    </source>
</evidence>
<accession>A0AAD7XYW8</accession>
<dbReference type="InterPro" id="IPR011990">
    <property type="entry name" value="TPR-like_helical_dom_sf"/>
</dbReference>
<dbReference type="Proteomes" id="UP001234581">
    <property type="component" value="Unassembled WGS sequence"/>
</dbReference>
<proteinExistence type="predicted"/>
<keyword evidence="2" id="KW-1185">Reference proteome</keyword>
<evidence type="ECO:0000313" key="1">
    <source>
        <dbReference type="EMBL" id="KAJ8657966.1"/>
    </source>
</evidence>
<comment type="caution">
    <text evidence="1">The sequence shown here is derived from an EMBL/GenBank/DDBJ whole genome shotgun (WGS) entry which is preliminary data.</text>
</comment>
<dbReference type="GeneID" id="83213648"/>
<gene>
    <name evidence="1" type="ORF">O0I10_006237</name>
</gene>
<reference evidence="1 2" key="1">
    <citation type="submission" date="2023-03" db="EMBL/GenBank/DDBJ databases">
        <title>Genome sequence of Lichtheimia ornata CBS 291.66.</title>
        <authorList>
            <person name="Mohabir J.T."/>
            <person name="Shea T.P."/>
            <person name="Kurbessoian T."/>
            <person name="Berby B."/>
            <person name="Fontaine J."/>
            <person name="Livny J."/>
            <person name="Gnirke A."/>
            <person name="Stajich J.E."/>
            <person name="Cuomo C.A."/>
        </authorList>
    </citation>
    <scope>NUCLEOTIDE SEQUENCE [LARGE SCALE GENOMIC DNA]</scope>
    <source>
        <strain evidence="1">CBS 291.66</strain>
    </source>
</reference>
<protein>
    <recommendedName>
        <fullName evidence="3">F-box domain-containing protein</fullName>
    </recommendedName>
</protein>
<dbReference type="Gene3D" id="3.80.10.10">
    <property type="entry name" value="Ribonuclease Inhibitor"/>
    <property type="match status" value="2"/>
</dbReference>
<name>A0AAD7XYW8_9FUNG</name>
<dbReference type="SUPFAM" id="SSF52047">
    <property type="entry name" value="RNI-like"/>
    <property type="match status" value="1"/>
</dbReference>
<dbReference type="EMBL" id="JARTCD010000027">
    <property type="protein sequence ID" value="KAJ8657966.1"/>
    <property type="molecule type" value="Genomic_DNA"/>
</dbReference>
<dbReference type="AlphaFoldDB" id="A0AAD7XYW8"/>
<organism evidence="1 2">
    <name type="scientific">Lichtheimia ornata</name>
    <dbReference type="NCBI Taxonomy" id="688661"/>
    <lineage>
        <taxon>Eukaryota</taxon>
        <taxon>Fungi</taxon>
        <taxon>Fungi incertae sedis</taxon>
        <taxon>Mucoromycota</taxon>
        <taxon>Mucoromycotina</taxon>
        <taxon>Mucoromycetes</taxon>
        <taxon>Mucorales</taxon>
        <taxon>Lichtheimiaceae</taxon>
        <taxon>Lichtheimia</taxon>
    </lineage>
</organism>
<evidence type="ECO:0000313" key="2">
    <source>
        <dbReference type="Proteomes" id="UP001234581"/>
    </source>
</evidence>
<dbReference type="SUPFAM" id="SSF48452">
    <property type="entry name" value="TPR-like"/>
    <property type="match status" value="1"/>
</dbReference>